<evidence type="ECO:0000256" key="3">
    <source>
        <dbReference type="ARBA" id="ARBA00023098"/>
    </source>
</evidence>
<gene>
    <name evidence="7" type="ORF">SAMN02982985_02965</name>
</gene>
<feature type="domain" description="PNPLA" evidence="6">
    <location>
        <begin position="40"/>
        <end position="263"/>
    </location>
</feature>
<feature type="active site" description="Nucleophile" evidence="4">
    <location>
        <position position="78"/>
    </location>
</feature>
<organism evidence="7 8">
    <name type="scientific">Rugamonas rubra</name>
    <dbReference type="NCBI Taxonomy" id="758825"/>
    <lineage>
        <taxon>Bacteria</taxon>
        <taxon>Pseudomonadati</taxon>
        <taxon>Pseudomonadota</taxon>
        <taxon>Betaproteobacteria</taxon>
        <taxon>Burkholderiales</taxon>
        <taxon>Oxalobacteraceae</taxon>
        <taxon>Telluria group</taxon>
        <taxon>Rugamonas</taxon>
    </lineage>
</organism>
<evidence type="ECO:0000256" key="5">
    <source>
        <dbReference type="SAM" id="MobiDB-lite"/>
    </source>
</evidence>
<protein>
    <submittedName>
        <fullName evidence="7">Predicted acylesterase/phospholipase RssA, contains patatin domain</fullName>
    </submittedName>
</protein>
<dbReference type="InterPro" id="IPR016035">
    <property type="entry name" value="Acyl_Trfase/lysoPLipase"/>
</dbReference>
<evidence type="ECO:0000256" key="1">
    <source>
        <dbReference type="ARBA" id="ARBA00022801"/>
    </source>
</evidence>
<keyword evidence="3 4" id="KW-0443">Lipid metabolism</keyword>
<comment type="caution">
    <text evidence="4">Lacks conserved residue(s) required for the propagation of feature annotation.</text>
</comment>
<dbReference type="SUPFAM" id="SSF52151">
    <property type="entry name" value="FabD/lysophospholipase-like"/>
    <property type="match status" value="1"/>
</dbReference>
<sequence>MSKQLKQSPARPAPARAKQAGIKPASGRPAGAKAARVGLALAGGGPLAAVYEIGALAALEEAVDGLDLTEAEIYVGVSAGGIIAAGLANGVTPRQMCRLFIESDVDAVDGAVLFKPETLLRPACDEFEKRAAALPGLLAGSLVHYWGRNGSLAASFERMKEVLPAGFFTGDAIGEFLRASFAQAGRSDDFRRLRHKLVIVATDLDTGKPVRFGTPGRDHVPISRAVQASAAVPGLFPPVEIDGEHFVDGALRKTMHASIALEHGVDLLLCVNPIVPYNAGIRAGARKLASGGLVDVLAQTLRAILHSRLETGMAGYRVSHPEVDILLFQPDEDDAEMFFSNIFSYNNRRRMGELAYQNTRLTLWQQRATLGPQLARHGLRLNLAVLRDTSLSLVSQTPARKALARLEATLDDLERYLKVAHGI</sequence>
<feature type="short sequence motif" description="DGA/G" evidence="4">
    <location>
        <begin position="248"/>
        <end position="250"/>
    </location>
</feature>
<dbReference type="Gene3D" id="3.40.1090.10">
    <property type="entry name" value="Cytosolic phospholipase A2 catalytic domain"/>
    <property type="match status" value="2"/>
</dbReference>
<evidence type="ECO:0000313" key="7">
    <source>
        <dbReference type="EMBL" id="SFM14809.1"/>
    </source>
</evidence>
<dbReference type="EMBL" id="FOTW01000013">
    <property type="protein sequence ID" value="SFM14809.1"/>
    <property type="molecule type" value="Genomic_DNA"/>
</dbReference>
<keyword evidence="1 4" id="KW-0378">Hydrolase</keyword>
<keyword evidence="8" id="KW-1185">Reference proteome</keyword>
<feature type="short sequence motif" description="GXSXG" evidence="4">
    <location>
        <begin position="76"/>
        <end position="80"/>
    </location>
</feature>
<keyword evidence="2 4" id="KW-0442">Lipid degradation</keyword>
<proteinExistence type="predicted"/>
<accession>A0A1I4NH61</accession>
<dbReference type="PROSITE" id="PS51635">
    <property type="entry name" value="PNPLA"/>
    <property type="match status" value="1"/>
</dbReference>
<dbReference type="InterPro" id="IPR050301">
    <property type="entry name" value="NTE"/>
</dbReference>
<dbReference type="PANTHER" id="PTHR14226:SF57">
    <property type="entry name" value="BLR7027 PROTEIN"/>
    <property type="match status" value="1"/>
</dbReference>
<feature type="region of interest" description="Disordered" evidence="5">
    <location>
        <begin position="1"/>
        <end position="29"/>
    </location>
</feature>
<dbReference type="PANTHER" id="PTHR14226">
    <property type="entry name" value="NEUROPATHY TARGET ESTERASE/SWISS CHEESE D.MELANOGASTER"/>
    <property type="match status" value="1"/>
</dbReference>
<evidence type="ECO:0000256" key="2">
    <source>
        <dbReference type="ARBA" id="ARBA00022963"/>
    </source>
</evidence>
<dbReference type="GO" id="GO:0016042">
    <property type="term" value="P:lipid catabolic process"/>
    <property type="evidence" value="ECO:0007669"/>
    <property type="project" value="UniProtKB-UniRule"/>
</dbReference>
<evidence type="ECO:0000259" key="6">
    <source>
        <dbReference type="PROSITE" id="PS51635"/>
    </source>
</evidence>
<dbReference type="GO" id="GO:0016787">
    <property type="term" value="F:hydrolase activity"/>
    <property type="evidence" value="ECO:0007669"/>
    <property type="project" value="UniProtKB-UniRule"/>
</dbReference>
<dbReference type="OrthoDB" id="5290098at2"/>
<dbReference type="AlphaFoldDB" id="A0A1I4NH61"/>
<dbReference type="InterPro" id="IPR002641">
    <property type="entry name" value="PNPLA_dom"/>
</dbReference>
<evidence type="ECO:0000313" key="8">
    <source>
        <dbReference type="Proteomes" id="UP000199470"/>
    </source>
</evidence>
<dbReference type="Proteomes" id="UP000199470">
    <property type="component" value="Unassembled WGS sequence"/>
</dbReference>
<dbReference type="Pfam" id="PF01734">
    <property type="entry name" value="Patatin"/>
    <property type="match status" value="1"/>
</dbReference>
<feature type="active site" description="Proton acceptor" evidence="4">
    <location>
        <position position="248"/>
    </location>
</feature>
<reference evidence="7 8" key="1">
    <citation type="submission" date="2016-10" db="EMBL/GenBank/DDBJ databases">
        <authorList>
            <person name="de Groot N.N."/>
        </authorList>
    </citation>
    <scope>NUCLEOTIDE SEQUENCE [LARGE SCALE GENOMIC DNA]</scope>
    <source>
        <strain evidence="7 8">ATCC 43154</strain>
    </source>
</reference>
<evidence type="ECO:0000256" key="4">
    <source>
        <dbReference type="PROSITE-ProRule" id="PRU01161"/>
    </source>
</evidence>
<dbReference type="STRING" id="758825.SAMN02982985_02965"/>
<name>A0A1I4NH61_9BURK</name>
<dbReference type="RefSeq" id="WP_093388460.1">
    <property type="nucleotide sequence ID" value="NZ_FOTW01000013.1"/>
</dbReference>